<organism evidence="2 3">
    <name type="scientific">Archangium lansingense</name>
    <dbReference type="NCBI Taxonomy" id="2995310"/>
    <lineage>
        <taxon>Bacteria</taxon>
        <taxon>Pseudomonadati</taxon>
        <taxon>Myxococcota</taxon>
        <taxon>Myxococcia</taxon>
        <taxon>Myxococcales</taxon>
        <taxon>Cystobacterineae</taxon>
        <taxon>Archangiaceae</taxon>
        <taxon>Archangium</taxon>
    </lineage>
</organism>
<sequence>MPSSSNGRRWPWPQARCRRQTGERFKVVVRFADGAAPTSATFILVGHPALGTRQVDVFRLKRTVEDYQKETQEERKKSQQLGQDLERMRLEHGPGGITGLFASGLITVDEQGVKAEDITKGITRPASNALVLRRVLSCRVTTRQEHVLRVAVAMKLVNQGTQPWTLQGAALMGKGQEPKPVKVSWQSSPVPPGVEELEVVVVEWELTAREARGPFTLKLWDESGKRLVTLGNVTFP</sequence>
<protein>
    <submittedName>
        <fullName evidence="2">DUF2381 family protein</fullName>
    </submittedName>
</protein>
<keyword evidence="3" id="KW-1185">Reference proteome</keyword>
<dbReference type="InterPro" id="IPR011754">
    <property type="entry name" value="Mxa_paralog_2268"/>
</dbReference>
<accession>A0ABT4AFV2</accession>
<dbReference type="RefSeq" id="WP_267542497.1">
    <property type="nucleotide sequence ID" value="NZ_JAPNKA010000001.1"/>
</dbReference>
<dbReference type="NCBIfam" id="TIGR02268">
    <property type="entry name" value="Myxococcus xanthus paralogous family TIGR02268"/>
    <property type="match status" value="1"/>
</dbReference>
<dbReference type="Pfam" id="PF09544">
    <property type="entry name" value="DUF2381"/>
    <property type="match status" value="1"/>
</dbReference>
<evidence type="ECO:0000313" key="3">
    <source>
        <dbReference type="Proteomes" id="UP001207654"/>
    </source>
</evidence>
<dbReference type="EMBL" id="JAPNKA010000001">
    <property type="protein sequence ID" value="MCY1080456.1"/>
    <property type="molecule type" value="Genomic_DNA"/>
</dbReference>
<name>A0ABT4AFV2_9BACT</name>
<comment type="caution">
    <text evidence="2">The sequence shown here is derived from an EMBL/GenBank/DDBJ whole genome shotgun (WGS) entry which is preliminary data.</text>
</comment>
<evidence type="ECO:0000313" key="2">
    <source>
        <dbReference type="EMBL" id="MCY1080456.1"/>
    </source>
</evidence>
<gene>
    <name evidence="2" type="ORF">OV287_39010</name>
</gene>
<feature type="coiled-coil region" evidence="1">
    <location>
        <begin position="57"/>
        <end position="84"/>
    </location>
</feature>
<keyword evidence="1" id="KW-0175">Coiled coil</keyword>
<reference evidence="2 3" key="1">
    <citation type="submission" date="2022-11" db="EMBL/GenBank/DDBJ databases">
        <title>Minimal conservation of predation-associated metabolite biosynthetic gene clusters underscores biosynthetic potential of Myxococcota including descriptions for ten novel species: Archangium lansinium sp. nov., Myxococcus landrumus sp. nov., Nannocystis bai.</title>
        <authorList>
            <person name="Ahearne A."/>
            <person name="Stevens C."/>
            <person name="Phillips K."/>
        </authorList>
    </citation>
    <scope>NUCLEOTIDE SEQUENCE [LARGE SCALE GENOMIC DNA]</scope>
    <source>
        <strain evidence="2 3">MIWBW</strain>
    </source>
</reference>
<proteinExistence type="predicted"/>
<dbReference type="Proteomes" id="UP001207654">
    <property type="component" value="Unassembled WGS sequence"/>
</dbReference>
<evidence type="ECO:0000256" key="1">
    <source>
        <dbReference type="SAM" id="Coils"/>
    </source>
</evidence>